<dbReference type="PANTHER" id="PTHR11669">
    <property type="entry name" value="REPLICATION FACTOR C / DNA POLYMERASE III GAMMA-TAU SUBUNIT"/>
    <property type="match status" value="1"/>
</dbReference>
<dbReference type="NCBIfam" id="NF005942">
    <property type="entry name" value="PRK07994.1"/>
    <property type="match status" value="1"/>
</dbReference>
<evidence type="ECO:0000256" key="1">
    <source>
        <dbReference type="ARBA" id="ARBA00006360"/>
    </source>
</evidence>
<dbReference type="InterPro" id="IPR003593">
    <property type="entry name" value="AAA+_ATPase"/>
</dbReference>
<accession>A0ABV8CEV5</accession>
<organism evidence="13 14">
    <name type="scientific">Legionella dresdenensis</name>
    <dbReference type="NCBI Taxonomy" id="450200"/>
    <lineage>
        <taxon>Bacteria</taxon>
        <taxon>Pseudomonadati</taxon>
        <taxon>Pseudomonadota</taxon>
        <taxon>Gammaproteobacteria</taxon>
        <taxon>Legionellales</taxon>
        <taxon>Legionellaceae</taxon>
        <taxon>Legionella</taxon>
    </lineage>
</organism>
<comment type="caution">
    <text evidence="13">The sequence shown here is derived from an EMBL/GenBank/DDBJ whole genome shotgun (WGS) entry which is preliminary data.</text>
</comment>
<dbReference type="InterPro" id="IPR008921">
    <property type="entry name" value="DNA_pol3_clamp-load_cplx_C"/>
</dbReference>
<dbReference type="PANTHER" id="PTHR11669:SF0">
    <property type="entry name" value="PROTEIN STICHEL-LIKE 2"/>
    <property type="match status" value="1"/>
</dbReference>
<dbReference type="InterPro" id="IPR001270">
    <property type="entry name" value="ClpA/B"/>
</dbReference>
<dbReference type="InterPro" id="IPR038249">
    <property type="entry name" value="PolIII_tau_V_sf"/>
</dbReference>
<dbReference type="Pfam" id="PF12169">
    <property type="entry name" value="DNA_pol3_gamma3"/>
    <property type="match status" value="1"/>
</dbReference>
<keyword evidence="14" id="KW-1185">Reference proteome</keyword>
<dbReference type="Pfam" id="PF22608">
    <property type="entry name" value="DNAX_ATPase_lid"/>
    <property type="match status" value="1"/>
</dbReference>
<dbReference type="RefSeq" id="WP_382342213.1">
    <property type="nucleotide sequence ID" value="NZ_JBHSAB010000010.1"/>
</dbReference>
<evidence type="ECO:0000313" key="14">
    <source>
        <dbReference type="Proteomes" id="UP001595758"/>
    </source>
</evidence>
<dbReference type="Gene3D" id="1.10.8.60">
    <property type="match status" value="1"/>
</dbReference>
<evidence type="ECO:0000256" key="3">
    <source>
        <dbReference type="ARBA" id="ARBA00022695"/>
    </source>
</evidence>
<keyword evidence="5" id="KW-0479">Metal-binding</keyword>
<evidence type="ECO:0000259" key="12">
    <source>
        <dbReference type="SMART" id="SM00382"/>
    </source>
</evidence>
<dbReference type="EMBL" id="JBHSAB010000010">
    <property type="protein sequence ID" value="MFC3908696.1"/>
    <property type="molecule type" value="Genomic_DNA"/>
</dbReference>
<dbReference type="NCBIfam" id="NF004046">
    <property type="entry name" value="PRK05563.1"/>
    <property type="match status" value="1"/>
</dbReference>
<evidence type="ECO:0000256" key="11">
    <source>
        <dbReference type="RuleBase" id="RU364063"/>
    </source>
</evidence>
<proteinExistence type="inferred from homology"/>
<evidence type="ECO:0000256" key="5">
    <source>
        <dbReference type="ARBA" id="ARBA00022723"/>
    </source>
</evidence>
<evidence type="ECO:0000256" key="8">
    <source>
        <dbReference type="ARBA" id="ARBA00022840"/>
    </source>
</evidence>
<dbReference type="InterPro" id="IPR050238">
    <property type="entry name" value="DNA_Rep/Repair_Clamp_Loader"/>
</dbReference>
<dbReference type="SUPFAM" id="SSF52540">
    <property type="entry name" value="P-loop containing nucleoside triphosphate hydrolases"/>
    <property type="match status" value="1"/>
</dbReference>
<dbReference type="SUPFAM" id="SSF48019">
    <property type="entry name" value="post-AAA+ oligomerization domain-like"/>
    <property type="match status" value="1"/>
</dbReference>
<evidence type="ECO:0000313" key="13">
    <source>
        <dbReference type="EMBL" id="MFC3908696.1"/>
    </source>
</evidence>
<dbReference type="NCBIfam" id="TIGR02397">
    <property type="entry name" value="dnaX_nterm"/>
    <property type="match status" value="1"/>
</dbReference>
<feature type="domain" description="AAA+ ATPase" evidence="12">
    <location>
        <begin position="37"/>
        <end position="181"/>
    </location>
</feature>
<keyword evidence="7" id="KW-0862">Zinc</keyword>
<dbReference type="Gene3D" id="3.30.300.150">
    <property type="entry name" value="DNA polymerase III, tau subunit, domain V"/>
    <property type="match status" value="1"/>
</dbReference>
<protein>
    <recommendedName>
        <fullName evidence="11">DNA polymerase III subunit gamma/tau</fullName>
        <ecNumber evidence="11">2.7.7.7</ecNumber>
    </recommendedName>
</protein>
<evidence type="ECO:0000256" key="2">
    <source>
        <dbReference type="ARBA" id="ARBA00022679"/>
    </source>
</evidence>
<evidence type="ECO:0000256" key="7">
    <source>
        <dbReference type="ARBA" id="ARBA00022833"/>
    </source>
</evidence>
<comment type="function">
    <text evidence="11">DNA polymerase III is a complex, multichain enzyme responsible for most of the replicative synthesis in bacteria. This DNA polymerase also exhibits 3' to 5' exonuclease activity.</text>
</comment>
<comment type="subunit">
    <text evidence="11">DNA polymerase III contains a core (composed of alpha, epsilon and theta chains) that associates with a tau subunit. This core dimerizes to form the POLIII' complex. PolIII' associates with the gamma complex (composed of gamma, delta, delta', psi and chi chains) and with the beta chain to form the complete DNA polymerase III complex.</text>
</comment>
<dbReference type="InterPro" id="IPR045085">
    <property type="entry name" value="HLD_clamp_pol_III_gamma_tau"/>
</dbReference>
<name>A0ABV8CEV5_9GAMM</name>
<evidence type="ECO:0000256" key="10">
    <source>
        <dbReference type="ARBA" id="ARBA00049244"/>
    </source>
</evidence>
<dbReference type="PRINTS" id="PR00300">
    <property type="entry name" value="CLPPROTEASEA"/>
</dbReference>
<evidence type="ECO:0000256" key="4">
    <source>
        <dbReference type="ARBA" id="ARBA00022705"/>
    </source>
</evidence>
<evidence type="ECO:0000256" key="6">
    <source>
        <dbReference type="ARBA" id="ARBA00022741"/>
    </source>
</evidence>
<keyword evidence="4 11" id="KW-0235">DNA replication</keyword>
<dbReference type="CDD" id="cd00009">
    <property type="entry name" value="AAA"/>
    <property type="match status" value="1"/>
</dbReference>
<dbReference type="Gene3D" id="3.40.50.300">
    <property type="entry name" value="P-loop containing nucleotide triphosphate hydrolases"/>
    <property type="match status" value="1"/>
</dbReference>
<keyword evidence="8 11" id="KW-0067">ATP-binding</keyword>
<dbReference type="InterPro" id="IPR012763">
    <property type="entry name" value="DNA_pol_III_sug/sutau_N"/>
</dbReference>
<dbReference type="Gene3D" id="1.20.272.10">
    <property type="match status" value="1"/>
</dbReference>
<dbReference type="GO" id="GO:0003887">
    <property type="term" value="F:DNA-directed DNA polymerase activity"/>
    <property type="evidence" value="ECO:0007669"/>
    <property type="project" value="UniProtKB-EC"/>
</dbReference>
<dbReference type="CDD" id="cd18137">
    <property type="entry name" value="HLD_clamp_pol_III_gamma_tau"/>
    <property type="match status" value="1"/>
</dbReference>
<sequence>MSYLALARKWRPRTFAQLVGQEHINKALIKSLNQKSVHHAYLFTGTRGVGKTSIARLMAKALNCEHGPSADPCLSCDACQAVEDGRFIDLIEIDAASRTRVEDTRELLENVQYAPAVGQYKIYLIDEVHMLSQHSFNALLKTLEEPPPHVKFLLATTDPQKLPVTVLSRCLQFNLRHLQPETINAHLQFILKEENYPFEPEAVQLLAKAAHGSMRDALSMLDQAIASSEKCLTAQDIKSMLGYTQQDFALQLLHALSNHDAARIITICRQIAAESGHFSYALEQLLNYLHQITLCQALADCSALIDRQEDITPLAQRFTPEDVQLFYQIALKGSEDLALAPSPLIGFEMTLLRMLAFKPASEAVLPKLAYEAAIPDNDSPHSIACAVPEIEPEIPDSSVDEPELEIAACSEFDDVGSKRPNLQSETAQAAVDIVQPASSESSWSAILDKIKLTGLARNAAENAEMIGKDGRDISLRVAQGHQSLFTPNVTSRLEQALAAYFGEPIKINFEFDTMTQSSPAQQKQVIQTQNQQKAEESIIDDPFVKRLQQEFSAEIVKNSIAPLKDEL</sequence>
<keyword evidence="3 11" id="KW-0548">Nucleotidyltransferase</keyword>
<dbReference type="EC" id="2.7.7.7" evidence="11"/>
<evidence type="ECO:0000256" key="9">
    <source>
        <dbReference type="ARBA" id="ARBA00022932"/>
    </source>
</evidence>
<dbReference type="InterPro" id="IPR027417">
    <property type="entry name" value="P-loop_NTPase"/>
</dbReference>
<comment type="catalytic activity">
    <reaction evidence="10 11">
        <text>DNA(n) + a 2'-deoxyribonucleoside 5'-triphosphate = DNA(n+1) + diphosphate</text>
        <dbReference type="Rhea" id="RHEA:22508"/>
        <dbReference type="Rhea" id="RHEA-COMP:17339"/>
        <dbReference type="Rhea" id="RHEA-COMP:17340"/>
        <dbReference type="ChEBI" id="CHEBI:33019"/>
        <dbReference type="ChEBI" id="CHEBI:61560"/>
        <dbReference type="ChEBI" id="CHEBI:173112"/>
        <dbReference type="EC" id="2.7.7.7"/>
    </reaction>
</comment>
<dbReference type="SMART" id="SM00382">
    <property type="entry name" value="AAA"/>
    <property type="match status" value="1"/>
</dbReference>
<dbReference type="InterPro" id="IPR021029">
    <property type="entry name" value="DNA_pol_III_tau_dom-5"/>
</dbReference>
<dbReference type="Proteomes" id="UP001595758">
    <property type="component" value="Unassembled WGS sequence"/>
</dbReference>
<dbReference type="InterPro" id="IPR022754">
    <property type="entry name" value="DNA_pol_III_gamma-3"/>
</dbReference>
<keyword evidence="6 11" id="KW-0547">Nucleotide-binding</keyword>
<keyword evidence="2 11" id="KW-0808">Transferase</keyword>
<dbReference type="Pfam" id="PF13177">
    <property type="entry name" value="DNA_pol3_delta2"/>
    <property type="match status" value="1"/>
</dbReference>
<keyword evidence="9 11" id="KW-0239">DNA-directed DNA polymerase</keyword>
<reference evidence="14" key="1">
    <citation type="journal article" date="2019" name="Int. J. Syst. Evol. Microbiol.">
        <title>The Global Catalogue of Microorganisms (GCM) 10K type strain sequencing project: providing services to taxonomists for standard genome sequencing and annotation.</title>
        <authorList>
            <consortium name="The Broad Institute Genomics Platform"/>
            <consortium name="The Broad Institute Genome Sequencing Center for Infectious Disease"/>
            <person name="Wu L."/>
            <person name="Ma J."/>
        </authorList>
    </citation>
    <scope>NUCLEOTIDE SEQUENCE [LARGE SCALE GENOMIC DNA]</scope>
    <source>
        <strain evidence="14">CCUG 59858</strain>
    </source>
</reference>
<dbReference type="Pfam" id="PF12170">
    <property type="entry name" value="DNA_pol3_tau_5"/>
    <property type="match status" value="1"/>
</dbReference>
<gene>
    <name evidence="11 13" type="primary">dnaX</name>
    <name evidence="13" type="ORF">ACFORL_06345</name>
</gene>
<comment type="similarity">
    <text evidence="1 11">Belongs to the DnaX/STICHEL family.</text>
</comment>